<proteinExistence type="predicted"/>
<dbReference type="GO" id="GO:0003964">
    <property type="term" value="F:RNA-directed DNA polymerase activity"/>
    <property type="evidence" value="ECO:0007669"/>
    <property type="project" value="UniProtKB-KW"/>
</dbReference>
<sequence>MKKAATLLELIIKKSVEQGVEFETGSNHVGDGFDSSRDYVEPLGTTLKCKTPNDFNMGYTVFGQAQFQERLWTSKEAAPISNTSETALTRLQYFRCPLTRCGVQASPVTNFYARNPPTRPGSCYDQLLTDADDLIKRGTFTIKEQDNMICIIKNNHGAGVESVPMISSLLDIPNPANGVVYIAAHKCWHGSICLGFKQFWFQQVASSQPGVLELKLLFSESVASRFLLWFYLRWIGFHCPFAGLSGCRECGGNGLTKSYLIKHLHDRHCKDEAQAITKHSLLTDFVVFERAEATLKRMGIWLCGVCFKTHTLRIKCHHGADIMSPLDIGDGVVRFVLYDLTKPLVPSCSQPHHVDGLLLDQPDGFTLALLDSLFSKGLRTVKSIPPKCRLGFSRALKGALDMVICKPDDISCWVSLLVLPLCLFKTFCPRSNLECKSANKRKLHEESIINAIRSWDVPNGSWKLVRKTLVVSASPMLDLDEEDLDLCERNLKQCKRKNYDGHYTAAVRVLSSSGIPIDHQHLIASQDVVLDRIKSFPRGTSCGRNGLRAQHLMDCLSGAAIAISDELLSSITQVVNLFLERKCLTRLGEYIASAPLTSLVKPGGGIRPIVVGTVWRRLVSKVSATMIGHSLDGYLDGLQFGVGVPRGEVRLYCPAISCWVEFCYSSPARLYYGEHSLWSCQGVQQDDPLGPILFSLVLHPLVYKNRDSFDLCLQAWYLDDGTVVGDTLVVGEVLDLITEDGPRCGLSLNVDKTKLFWPKEDPRSKLEGVFPHNISRPFHVVKLLGGPVSVDTDFSSALVMKRISKAIRLLDAGAKINDPQSSGSTFEEALCVFNNAMGIDFLSNPREVAAPKLMKKMANIYFTRVAKDAESSFSLSPRQMALWQSQREDYTSDWLRVVSISGLGQTMNTCSRVFAGDIYGDHAVSCAGIIRIKHRHNVMRGFQPTGMTDFAIGRVVFDVAHRKRSKYMAKCAAIGYGFLPFSFTSLGELEANDVTLLKRIQKFSMAQDIGARAAIHNFNRISFAIANGGDYVVSCVSIIGIKHRHNVVRDTFVDICFRSGISASKEVDIGLGGGRDKPLRLADVLLYSWDEGLDTLMMVVVGECEDGSGVYWWRRVEKVVVGRRSLHSFYCHNSVIPATDNAPAVPEQTTVETILNISLENKAHYESEKEAIHFLLTGIGDEIYSTVDACKTTHEIREAIERLQQGESPNIQDVKTNLFWKFGKFTSHDGETMEPYYIRFYKMMNEMIRNNLTLATMQVNYQFLPTRMVKVCDNFNEIRVERIAKNANPIALVVVAQSCPDPYYQAPKSYKSYAPTSKALPPTISHATTRHKGKEIAKPITPPSESASEEDSDPEQAQKDKDMETVGSQVVQQTGIQCFNCKEFEQSDWIADMDEEIDEQELESHYSFMTKIQEVPTADSKPLEQVQYDAGYNVFANERQHSEQPESISNTRVMEKVDSNVIPDSPDMCDNDIQTDQYAVECDDERVALANLIANLKLDTQNDGSAFVHELKQEMHDDLKYVESLKNEIDELESVKAEFSNMYDIFLQECVSNDVMGSYLHSLFSSYLFIVDSGCTKHMMGNLKLLCNFVEKYLGTVRFGNDQFAPVLGYGDLVQGNITITRFYYVEGLIHNLFSVGQFYDADLEVAFRKSTCFVRDLQGNDLLAGNRGSDLYTISLQETTSSTPICFMAKASPTQAWLWHQRLSHLNFDYINLLSKKDVVIGLPKLKYVKDQICSSCKEEDGTRGIGSRSTWLVEENVLALFRDGKNLDKMKEKGDPCIMASDYDNSGPVPQLQIFSPSADTTVPLQQELDLLFGPLYDEFFNTGTSSVNKSSSPTNNSKQQATPSTTNNTSLTKPTTPTTNVHAEENNNNQAEDTQVQQAKFINPFCTPIGEVVESSSHNIDNSNMHTFNQPQDYEYRRTKDHPLTQVHGNPSKPVQIRRQLTTDPEMCMFALTFDRLQVWELVDKPFGKNVIKLKWLWKNKKDEGQTVIHNKARLVAKCYAQEEGIDFEESFALVAHLEAVRIFVAYAAHKSFPIYQIDVKTAFLNGPLKDEVYVAQPDGFVDPNHPKKVYRLRKALYGLKQALRAWTSDPQSPQGQSIGTPMATKPKLDADLSGKLVDQTDYRSKIGSLVYLTSSRPDIVQVVCYCARYQARPTEKHLKEVKRIFRQLKGTVNMRLWYPKNSSFKLTAFLDADHAGCIDTRKSTSEGIQFLSDKLVSWMSKKQDCTAMSSAEAEYVALSACCA</sequence>
<name>A0A699GQ96_TANCI</name>
<evidence type="ECO:0000259" key="3">
    <source>
        <dbReference type="Pfam" id="PF13976"/>
    </source>
</evidence>
<feature type="domain" description="GAG-pre-integrase" evidence="3">
    <location>
        <begin position="1672"/>
        <end position="1738"/>
    </location>
</feature>
<dbReference type="InterPro" id="IPR013103">
    <property type="entry name" value="RVT_2"/>
</dbReference>
<dbReference type="CDD" id="cd09272">
    <property type="entry name" value="RNase_HI_RT_Ty1"/>
    <property type="match status" value="1"/>
</dbReference>
<dbReference type="EMBL" id="BKCJ010000065">
    <property type="protein sequence ID" value="GEU29396.1"/>
    <property type="molecule type" value="Genomic_DNA"/>
</dbReference>
<feature type="compositionally biased region" description="Low complexity" evidence="1">
    <location>
        <begin position="1845"/>
        <end position="1863"/>
    </location>
</feature>
<dbReference type="PANTHER" id="PTHR48462">
    <property type="entry name" value="PROTEIN, PUTATIVE-RELATED"/>
    <property type="match status" value="1"/>
</dbReference>
<dbReference type="InterPro" id="IPR054722">
    <property type="entry name" value="PolX-like_BBD"/>
</dbReference>
<evidence type="ECO:0000256" key="1">
    <source>
        <dbReference type="SAM" id="MobiDB-lite"/>
    </source>
</evidence>
<feature type="region of interest" description="Disordered" evidence="1">
    <location>
        <begin position="1315"/>
        <end position="1368"/>
    </location>
</feature>
<protein>
    <submittedName>
        <fullName evidence="5">Putative reverse transcriptase domain-containing protein</fullName>
    </submittedName>
</protein>
<evidence type="ECO:0000313" key="5">
    <source>
        <dbReference type="EMBL" id="GEU29396.1"/>
    </source>
</evidence>
<feature type="compositionally biased region" description="Polar residues" evidence="1">
    <location>
        <begin position="1828"/>
        <end position="1844"/>
    </location>
</feature>
<dbReference type="Pfam" id="PF22936">
    <property type="entry name" value="Pol_BBD"/>
    <property type="match status" value="1"/>
</dbReference>
<dbReference type="Pfam" id="PF13976">
    <property type="entry name" value="gag_pre-integrs"/>
    <property type="match status" value="1"/>
</dbReference>
<keyword evidence="5" id="KW-0695">RNA-directed DNA polymerase</keyword>
<accession>A0A699GQ96</accession>
<feature type="domain" description="Retrovirus-related Pol polyprotein from transposon TNT 1-94-like beta-barrel" evidence="4">
    <location>
        <begin position="1569"/>
        <end position="1641"/>
    </location>
</feature>
<reference evidence="5" key="1">
    <citation type="journal article" date="2019" name="Sci. Rep.">
        <title>Draft genome of Tanacetum cinerariifolium, the natural source of mosquito coil.</title>
        <authorList>
            <person name="Yamashiro T."/>
            <person name="Shiraishi A."/>
            <person name="Satake H."/>
            <person name="Nakayama K."/>
        </authorList>
    </citation>
    <scope>NUCLEOTIDE SEQUENCE</scope>
</reference>
<dbReference type="PANTHER" id="PTHR48462:SF1">
    <property type="entry name" value="PROTEIN, PUTATIVE-RELATED"/>
    <property type="match status" value="1"/>
</dbReference>
<gene>
    <name evidence="5" type="ORF">Tci_001374</name>
</gene>
<evidence type="ECO:0000259" key="2">
    <source>
        <dbReference type="Pfam" id="PF07727"/>
    </source>
</evidence>
<feature type="region of interest" description="Disordered" evidence="1">
    <location>
        <begin position="1828"/>
        <end position="1866"/>
    </location>
</feature>
<keyword evidence="5" id="KW-0548">Nucleotidyltransferase</keyword>
<dbReference type="InterPro" id="IPR025724">
    <property type="entry name" value="GAG-pre-integrase_dom"/>
</dbReference>
<comment type="caution">
    <text evidence="5">The sequence shown here is derived from an EMBL/GenBank/DDBJ whole genome shotgun (WGS) entry which is preliminary data.</text>
</comment>
<dbReference type="Pfam" id="PF07727">
    <property type="entry name" value="RVT_2"/>
    <property type="match status" value="1"/>
</dbReference>
<organism evidence="5">
    <name type="scientific">Tanacetum cinerariifolium</name>
    <name type="common">Dalmatian daisy</name>
    <name type="synonym">Chrysanthemum cinerariifolium</name>
    <dbReference type="NCBI Taxonomy" id="118510"/>
    <lineage>
        <taxon>Eukaryota</taxon>
        <taxon>Viridiplantae</taxon>
        <taxon>Streptophyta</taxon>
        <taxon>Embryophyta</taxon>
        <taxon>Tracheophyta</taxon>
        <taxon>Spermatophyta</taxon>
        <taxon>Magnoliopsida</taxon>
        <taxon>eudicotyledons</taxon>
        <taxon>Gunneridae</taxon>
        <taxon>Pentapetalae</taxon>
        <taxon>asterids</taxon>
        <taxon>campanulids</taxon>
        <taxon>Asterales</taxon>
        <taxon>Asteraceae</taxon>
        <taxon>Asteroideae</taxon>
        <taxon>Anthemideae</taxon>
        <taxon>Anthemidinae</taxon>
        <taxon>Tanacetum</taxon>
    </lineage>
</organism>
<feature type="domain" description="Reverse transcriptase Ty1/copia-type" evidence="2">
    <location>
        <begin position="1961"/>
        <end position="2091"/>
    </location>
</feature>
<evidence type="ECO:0000259" key="4">
    <source>
        <dbReference type="Pfam" id="PF22936"/>
    </source>
</evidence>
<keyword evidence="5" id="KW-0808">Transferase</keyword>